<dbReference type="Proteomes" id="UP000762676">
    <property type="component" value="Unassembled WGS sequence"/>
</dbReference>
<evidence type="ECO:0000256" key="1">
    <source>
        <dbReference type="SAM" id="MobiDB-lite"/>
    </source>
</evidence>
<accession>A0AAV4IJ54</accession>
<reference evidence="2 3" key="1">
    <citation type="journal article" date="2021" name="Elife">
        <title>Chloroplast acquisition without the gene transfer in kleptoplastic sea slugs, Plakobranchus ocellatus.</title>
        <authorList>
            <person name="Maeda T."/>
            <person name="Takahashi S."/>
            <person name="Yoshida T."/>
            <person name="Shimamura S."/>
            <person name="Takaki Y."/>
            <person name="Nagai Y."/>
            <person name="Toyoda A."/>
            <person name="Suzuki Y."/>
            <person name="Arimoto A."/>
            <person name="Ishii H."/>
            <person name="Satoh N."/>
            <person name="Nishiyama T."/>
            <person name="Hasebe M."/>
            <person name="Maruyama T."/>
            <person name="Minagawa J."/>
            <person name="Obokata J."/>
            <person name="Shigenobu S."/>
        </authorList>
    </citation>
    <scope>NUCLEOTIDE SEQUENCE [LARGE SCALE GENOMIC DNA]</scope>
</reference>
<gene>
    <name evidence="2" type="ORF">ElyMa_004803900</name>
</gene>
<evidence type="ECO:0000313" key="3">
    <source>
        <dbReference type="Proteomes" id="UP000762676"/>
    </source>
</evidence>
<dbReference type="AlphaFoldDB" id="A0AAV4IJ54"/>
<name>A0AAV4IJ54_9GAST</name>
<evidence type="ECO:0000313" key="2">
    <source>
        <dbReference type="EMBL" id="GFS10249.1"/>
    </source>
</evidence>
<proteinExistence type="predicted"/>
<protein>
    <submittedName>
        <fullName evidence="2">Uncharacterized protein</fullName>
    </submittedName>
</protein>
<sequence length="83" mass="9408">MYETMRACADRHKTGQAGKRAKQHTDFGSIGELCRDYTLQCVHNTQVVSLYSPPRLFTVFSKAGLDSKHMKQTVTQTEKEKEG</sequence>
<comment type="caution">
    <text evidence="2">The sequence shown here is derived from an EMBL/GenBank/DDBJ whole genome shotgun (WGS) entry which is preliminary data.</text>
</comment>
<dbReference type="EMBL" id="BMAT01009626">
    <property type="protein sequence ID" value="GFS10249.1"/>
    <property type="molecule type" value="Genomic_DNA"/>
</dbReference>
<keyword evidence="3" id="KW-1185">Reference proteome</keyword>
<feature type="region of interest" description="Disordered" evidence="1">
    <location>
        <begin position="1"/>
        <end position="22"/>
    </location>
</feature>
<organism evidence="2 3">
    <name type="scientific">Elysia marginata</name>
    <dbReference type="NCBI Taxonomy" id="1093978"/>
    <lineage>
        <taxon>Eukaryota</taxon>
        <taxon>Metazoa</taxon>
        <taxon>Spiralia</taxon>
        <taxon>Lophotrochozoa</taxon>
        <taxon>Mollusca</taxon>
        <taxon>Gastropoda</taxon>
        <taxon>Heterobranchia</taxon>
        <taxon>Euthyneura</taxon>
        <taxon>Panpulmonata</taxon>
        <taxon>Sacoglossa</taxon>
        <taxon>Placobranchoidea</taxon>
        <taxon>Plakobranchidae</taxon>
        <taxon>Elysia</taxon>
    </lineage>
</organism>